<comment type="caution">
    <text evidence="10">The sequence shown here is derived from an EMBL/GenBank/DDBJ whole genome shotgun (WGS) entry which is preliminary data.</text>
</comment>
<dbReference type="SUPFAM" id="SSF52540">
    <property type="entry name" value="P-loop containing nucleoside triphosphate hydrolases"/>
    <property type="match status" value="1"/>
</dbReference>
<proteinExistence type="inferred from homology"/>
<dbReference type="EC" id="7.6.2.8" evidence="8"/>
<keyword evidence="5 8" id="KW-0067">ATP-binding</keyword>
<dbReference type="InterPro" id="IPR003593">
    <property type="entry name" value="AAA+_ATPase"/>
</dbReference>
<keyword evidence="1 8" id="KW-0813">Transport</keyword>
<dbReference type="FunFam" id="3.40.50.300:FF:000462">
    <property type="entry name" value="Vitamin B12 import ATP-binding protein BtuD"/>
    <property type="match status" value="1"/>
</dbReference>
<dbReference type="InterPro" id="IPR050153">
    <property type="entry name" value="Metal_Ion_Import_ABC"/>
</dbReference>
<comment type="subunit">
    <text evidence="8">The complex is composed of two ATP-binding proteins (BtuD), two transmembrane proteins (BtuC) and a solute-binding protein (BtuF).</text>
</comment>
<dbReference type="GO" id="GO:0016887">
    <property type="term" value="F:ATP hydrolysis activity"/>
    <property type="evidence" value="ECO:0007669"/>
    <property type="project" value="InterPro"/>
</dbReference>
<name>A0A9X1W8R3_9VIBR</name>
<evidence type="ECO:0000256" key="1">
    <source>
        <dbReference type="ARBA" id="ARBA00022448"/>
    </source>
</evidence>
<organism evidence="10 11">
    <name type="scientific">Vibrio gelatinilyticus</name>
    <dbReference type="NCBI Taxonomy" id="2893468"/>
    <lineage>
        <taxon>Bacteria</taxon>
        <taxon>Pseudomonadati</taxon>
        <taxon>Pseudomonadota</taxon>
        <taxon>Gammaproteobacteria</taxon>
        <taxon>Vibrionales</taxon>
        <taxon>Vibrionaceae</taxon>
        <taxon>Vibrio</taxon>
    </lineage>
</organism>
<keyword evidence="6 8" id="KW-1278">Translocase</keyword>
<dbReference type="NCBIfam" id="NF002981">
    <property type="entry name" value="PRK03695.1"/>
    <property type="match status" value="1"/>
</dbReference>
<evidence type="ECO:0000256" key="2">
    <source>
        <dbReference type="ARBA" id="ARBA00022475"/>
    </source>
</evidence>
<accession>A0A9X1W8R3</accession>
<comment type="similarity">
    <text evidence="8">Belongs to the ABC transporter superfamily. Vitamin B12 importer (TC 3.A.1.13.1) family.</text>
</comment>
<protein>
    <recommendedName>
        <fullName evidence="8">Vitamin B12 import ATP-binding protein BtuD</fullName>
        <ecNumber evidence="8">7.6.2.8</ecNumber>
    </recommendedName>
    <alternativeName>
        <fullName evidence="8">Vitamin B12-transporting ATPase</fullName>
    </alternativeName>
</protein>
<keyword evidence="11" id="KW-1185">Reference proteome</keyword>
<dbReference type="GO" id="GO:0005524">
    <property type="term" value="F:ATP binding"/>
    <property type="evidence" value="ECO:0007669"/>
    <property type="project" value="UniProtKB-KW"/>
</dbReference>
<evidence type="ECO:0000256" key="4">
    <source>
        <dbReference type="ARBA" id="ARBA00022741"/>
    </source>
</evidence>
<dbReference type="Pfam" id="PF00005">
    <property type="entry name" value="ABC_tran"/>
    <property type="match status" value="1"/>
</dbReference>
<dbReference type="HAMAP" id="MF_01005">
    <property type="entry name" value="BtuD"/>
    <property type="match status" value="1"/>
</dbReference>
<evidence type="ECO:0000256" key="3">
    <source>
        <dbReference type="ARBA" id="ARBA00022519"/>
    </source>
</evidence>
<feature type="domain" description="ABC transporter" evidence="9">
    <location>
        <begin position="2"/>
        <end position="236"/>
    </location>
</feature>
<dbReference type="PANTHER" id="PTHR42734">
    <property type="entry name" value="METAL TRANSPORT SYSTEM ATP-BINDING PROTEIN TM_0124-RELATED"/>
    <property type="match status" value="1"/>
</dbReference>
<sequence>MIHVKDLSVENRLLPMSFQCDKGQVVHIIGPNGSGKSTLLSALAGVLSAKGDVLFGDQLMSNMALSDLALVRAYMSQSERPAFNMMVFHFLSMSVPNLPDIDAKQVDATLSEVTQLLNVSTLLHRTVHQLSGGEWQRVRLAAMCLQVWPALNPYSRLLILDEPSAPLDIGQERYLQQMITQLAKQGLTVVVANHNLNVTLNQADQVILLNKGVAIASGTPTAVLLPGVLSTIYDAEVELTEVKGKPMLLFNGTP</sequence>
<dbReference type="Gene3D" id="3.40.50.300">
    <property type="entry name" value="P-loop containing nucleotide triphosphate hydrolases"/>
    <property type="match status" value="1"/>
</dbReference>
<evidence type="ECO:0000259" key="9">
    <source>
        <dbReference type="PROSITE" id="PS50893"/>
    </source>
</evidence>
<keyword evidence="3" id="KW-0997">Cell inner membrane</keyword>
<evidence type="ECO:0000313" key="11">
    <source>
        <dbReference type="Proteomes" id="UP001139488"/>
    </source>
</evidence>
<dbReference type="GO" id="GO:0005886">
    <property type="term" value="C:plasma membrane"/>
    <property type="evidence" value="ECO:0007669"/>
    <property type="project" value="UniProtKB-SubCell"/>
</dbReference>
<comment type="subcellular location">
    <subcellularLocation>
        <location evidence="8">Cell membrane</location>
        <topology evidence="8">Peripheral membrane protein</topology>
    </subcellularLocation>
</comment>
<evidence type="ECO:0000256" key="6">
    <source>
        <dbReference type="ARBA" id="ARBA00022967"/>
    </source>
</evidence>
<keyword evidence="4 8" id="KW-0547">Nucleotide-binding</keyword>
<dbReference type="PANTHER" id="PTHR42734:SF18">
    <property type="entry name" value="VITAMIN B12 IMPORT ATP-BINDING PROTEIN BTUD"/>
    <property type="match status" value="1"/>
</dbReference>
<comment type="function">
    <text evidence="8">Part of the ABC transporter complex BtuCDF involved in vitamin B12 import. Responsible for energy coupling to the transport system.</text>
</comment>
<keyword evidence="7 8" id="KW-0472">Membrane</keyword>
<dbReference type="PROSITE" id="PS50893">
    <property type="entry name" value="ABC_TRANSPORTER_2"/>
    <property type="match status" value="1"/>
</dbReference>
<keyword evidence="2 8" id="KW-1003">Cell membrane</keyword>
<dbReference type="AlphaFoldDB" id="A0A9X1W8R3"/>
<evidence type="ECO:0000256" key="8">
    <source>
        <dbReference type="HAMAP-Rule" id="MF_01005"/>
    </source>
</evidence>
<evidence type="ECO:0000313" key="10">
    <source>
        <dbReference type="EMBL" id="MCJ2376442.1"/>
    </source>
</evidence>
<dbReference type="InterPro" id="IPR027417">
    <property type="entry name" value="P-loop_NTPase"/>
</dbReference>
<gene>
    <name evidence="8 10" type="primary">btuD</name>
    <name evidence="10" type="ORF">LNL84_06290</name>
</gene>
<feature type="binding site" evidence="8">
    <location>
        <begin position="30"/>
        <end position="37"/>
    </location>
    <ligand>
        <name>ATP</name>
        <dbReference type="ChEBI" id="CHEBI:30616"/>
    </ligand>
</feature>
<dbReference type="InterPro" id="IPR023693">
    <property type="entry name" value="ABC_transptr_BtuD"/>
</dbReference>
<dbReference type="RefSeq" id="WP_244355965.1">
    <property type="nucleotide sequence ID" value="NZ_JAJNNZ010000004.1"/>
</dbReference>
<dbReference type="SMART" id="SM00382">
    <property type="entry name" value="AAA"/>
    <property type="match status" value="1"/>
</dbReference>
<evidence type="ECO:0000256" key="7">
    <source>
        <dbReference type="ARBA" id="ARBA00023136"/>
    </source>
</evidence>
<dbReference type="GO" id="GO:0015420">
    <property type="term" value="F:ABC-type vitamin B12 transporter activity"/>
    <property type="evidence" value="ECO:0007669"/>
    <property type="project" value="UniProtKB-UniRule"/>
</dbReference>
<dbReference type="Proteomes" id="UP001139488">
    <property type="component" value="Unassembled WGS sequence"/>
</dbReference>
<comment type="catalytic activity">
    <reaction evidence="8">
        <text>an R-cob(III)alamin(out) + ATP + H2O = an R-cob(III)alamin(in) + ADP + phosphate + H(+)</text>
        <dbReference type="Rhea" id="RHEA:17873"/>
        <dbReference type="ChEBI" id="CHEBI:15377"/>
        <dbReference type="ChEBI" id="CHEBI:15378"/>
        <dbReference type="ChEBI" id="CHEBI:30616"/>
        <dbReference type="ChEBI" id="CHEBI:43474"/>
        <dbReference type="ChEBI" id="CHEBI:140785"/>
        <dbReference type="ChEBI" id="CHEBI:456216"/>
        <dbReference type="EC" id="7.6.2.8"/>
    </reaction>
</comment>
<evidence type="ECO:0000256" key="5">
    <source>
        <dbReference type="ARBA" id="ARBA00022840"/>
    </source>
</evidence>
<dbReference type="InterPro" id="IPR003439">
    <property type="entry name" value="ABC_transporter-like_ATP-bd"/>
</dbReference>
<dbReference type="EMBL" id="JAJNNZ010000004">
    <property type="protein sequence ID" value="MCJ2376442.1"/>
    <property type="molecule type" value="Genomic_DNA"/>
</dbReference>
<reference evidence="10" key="1">
    <citation type="submission" date="2021-11" db="EMBL/GenBank/DDBJ databases">
        <title>Vibrio ZSDE26 sp. nov. and Vibrio ZSDZ34 sp. nov., isolated from coastal seawater in Qingdao.</title>
        <authorList>
            <person name="Zhang P."/>
        </authorList>
    </citation>
    <scope>NUCLEOTIDE SEQUENCE</scope>
    <source>
        <strain evidence="10">ZSDZ34</strain>
    </source>
</reference>